<dbReference type="InterPro" id="IPR006139">
    <property type="entry name" value="D-isomer_2_OHA_DH_cat_dom"/>
</dbReference>
<dbReference type="Pfam" id="PF00389">
    <property type="entry name" value="2-Hacid_dh"/>
    <property type="match status" value="1"/>
</dbReference>
<dbReference type="PROSITE" id="PS00671">
    <property type="entry name" value="D_2_HYDROXYACID_DH_3"/>
    <property type="match status" value="1"/>
</dbReference>
<evidence type="ECO:0000256" key="2">
    <source>
        <dbReference type="ARBA" id="ARBA00023002"/>
    </source>
</evidence>
<evidence type="ECO:0000256" key="4">
    <source>
        <dbReference type="SAM" id="MobiDB-lite"/>
    </source>
</evidence>
<dbReference type="OrthoDB" id="9787219at2"/>
<dbReference type="PANTHER" id="PTHR42789:SF1">
    <property type="entry name" value="D-ISOMER SPECIFIC 2-HYDROXYACID DEHYDROGENASE FAMILY PROTEIN (AFU_ORTHOLOGUE AFUA_6G10090)"/>
    <property type="match status" value="1"/>
</dbReference>
<evidence type="ECO:0000313" key="8">
    <source>
        <dbReference type="Proteomes" id="UP000249130"/>
    </source>
</evidence>
<comment type="caution">
    <text evidence="7">The sequence shown here is derived from an EMBL/GenBank/DDBJ whole genome shotgun (WGS) entry which is preliminary data.</text>
</comment>
<evidence type="ECO:0000256" key="3">
    <source>
        <dbReference type="ARBA" id="ARBA00023027"/>
    </source>
</evidence>
<keyword evidence="3" id="KW-0520">NAD</keyword>
<dbReference type="CDD" id="cd12173">
    <property type="entry name" value="PGDH_4"/>
    <property type="match status" value="1"/>
</dbReference>
<dbReference type="GO" id="GO:0051287">
    <property type="term" value="F:NAD binding"/>
    <property type="evidence" value="ECO:0007669"/>
    <property type="project" value="InterPro"/>
</dbReference>
<dbReference type="GO" id="GO:0016616">
    <property type="term" value="F:oxidoreductase activity, acting on the CH-OH group of donors, NAD or NADP as acceptor"/>
    <property type="evidence" value="ECO:0007669"/>
    <property type="project" value="InterPro"/>
</dbReference>
<dbReference type="SUPFAM" id="SSF52283">
    <property type="entry name" value="Formate/glycerate dehydrogenase catalytic domain-like"/>
    <property type="match status" value="1"/>
</dbReference>
<dbReference type="SUPFAM" id="SSF51735">
    <property type="entry name" value="NAD(P)-binding Rossmann-fold domains"/>
    <property type="match status" value="1"/>
</dbReference>
<evidence type="ECO:0000256" key="1">
    <source>
        <dbReference type="ARBA" id="ARBA00005854"/>
    </source>
</evidence>
<gene>
    <name evidence="7" type="ORF">CH341_04855</name>
</gene>
<feature type="domain" description="D-isomer specific 2-hydroxyacid dehydrogenase catalytic" evidence="5">
    <location>
        <begin position="346"/>
        <end position="655"/>
    </location>
</feature>
<dbReference type="AlphaFoldDB" id="A0A327L4D7"/>
<proteinExistence type="inferred from homology"/>
<feature type="domain" description="D-isomer specific 2-hydroxyacid dehydrogenase NAD-binding" evidence="6">
    <location>
        <begin position="447"/>
        <end position="624"/>
    </location>
</feature>
<feature type="region of interest" description="Disordered" evidence="4">
    <location>
        <begin position="36"/>
        <end position="101"/>
    </location>
</feature>
<evidence type="ECO:0000259" key="5">
    <source>
        <dbReference type="Pfam" id="PF00389"/>
    </source>
</evidence>
<dbReference type="InterPro" id="IPR050857">
    <property type="entry name" value="D-2-hydroxyacid_DH"/>
</dbReference>
<organism evidence="7 8">
    <name type="scientific">Rhodoplanes roseus</name>
    <dbReference type="NCBI Taxonomy" id="29409"/>
    <lineage>
        <taxon>Bacteria</taxon>
        <taxon>Pseudomonadati</taxon>
        <taxon>Pseudomonadota</taxon>
        <taxon>Alphaproteobacteria</taxon>
        <taxon>Hyphomicrobiales</taxon>
        <taxon>Nitrobacteraceae</taxon>
        <taxon>Rhodoplanes</taxon>
    </lineage>
</organism>
<keyword evidence="8" id="KW-1185">Reference proteome</keyword>
<dbReference type="Gene3D" id="3.40.50.720">
    <property type="entry name" value="NAD(P)-binding Rossmann-like Domain"/>
    <property type="match status" value="2"/>
</dbReference>
<feature type="compositionally biased region" description="Basic and acidic residues" evidence="4">
    <location>
        <begin position="80"/>
        <end position="100"/>
    </location>
</feature>
<protein>
    <recommendedName>
        <fullName evidence="9">D-isomer specific 2-hydroxyacid dehydrogenase NAD-binding domain-containing protein</fullName>
    </recommendedName>
</protein>
<name>A0A327L4D7_9BRAD</name>
<dbReference type="PANTHER" id="PTHR42789">
    <property type="entry name" value="D-ISOMER SPECIFIC 2-HYDROXYACID DEHYDROGENASE FAMILY PROTEIN (AFU_ORTHOLOGUE AFUA_6G10090)"/>
    <property type="match status" value="1"/>
</dbReference>
<dbReference type="Proteomes" id="UP000249130">
    <property type="component" value="Unassembled WGS sequence"/>
</dbReference>
<dbReference type="InterPro" id="IPR029753">
    <property type="entry name" value="D-isomer_DH_CS"/>
</dbReference>
<keyword evidence="2" id="KW-0560">Oxidoreductase</keyword>
<dbReference type="InterPro" id="IPR036291">
    <property type="entry name" value="NAD(P)-bd_dom_sf"/>
</dbReference>
<evidence type="ECO:0000259" key="6">
    <source>
        <dbReference type="Pfam" id="PF02826"/>
    </source>
</evidence>
<sequence>MNRLDHSIGRRNPNRRTILTRAPAVPATAPVRSAVSGRLTHGDFKHATRRSPGPAHRRELARLRALRSGPRFSGRSAQGRAERRGDPRHLPYAEGHDGRQVHPVAALRNLLPHRLLRRRDARRVPRGGRRRSRAVDPPARGNQGRGDALHGARPRHRGLSRLQAAARECRHQAGRLSGRALRLHALHERAAAADRRLHRLLVLAGRKPPGPRGDLGERRDDRLLSADESASARRRAGAFAGVRDSDRLRRERGRLQESPACRAVGALQPAAHLQCDPRAHPAHRRAANRAFAVPHRLGRRAALDRALQAVPRLGTEQRWRVRHHGRGESRLRRAGEGERGVSGLCLLVQPIHPGGIRVLEEAGLEVRQASAATMDVVAREVKDAVAAITRNAGFDRAAMAAAPRLGVLGNHGTGYDPVDVGYAREIGLPIVYTPTANVQSVAEHAISQMMAIAKRVRECDRAVRQDNFDYRYARDFHELSGKTLLIFGFGKIGRRTAEIARLAFGMRVLVYSPSAETSEIVAAGCTPVGDLGRALAEADIVSLHQRLTSQTRGMFDRERLFSMKKGAVLVNTARGALVEATALIEAVESGHLRGAAMDVFDKEPLPAAHSYTRCDGILLSPHTGGATEEALERTAVETARQVVDVLAGRRPEFLVDPDVWAKRRVSAPA</sequence>
<feature type="compositionally biased region" description="Basic residues" evidence="4">
    <location>
        <begin position="118"/>
        <end position="132"/>
    </location>
</feature>
<dbReference type="InterPro" id="IPR006140">
    <property type="entry name" value="D-isomer_DH_NAD-bd"/>
</dbReference>
<feature type="region of interest" description="Disordered" evidence="4">
    <location>
        <begin position="118"/>
        <end position="156"/>
    </location>
</feature>
<comment type="similarity">
    <text evidence="1">Belongs to the D-isomer specific 2-hydroxyacid dehydrogenase family.</text>
</comment>
<evidence type="ECO:0008006" key="9">
    <source>
        <dbReference type="Google" id="ProtNLM"/>
    </source>
</evidence>
<dbReference type="EMBL" id="NPEX01000020">
    <property type="protein sequence ID" value="RAI45277.1"/>
    <property type="molecule type" value="Genomic_DNA"/>
</dbReference>
<evidence type="ECO:0000313" key="7">
    <source>
        <dbReference type="EMBL" id="RAI45277.1"/>
    </source>
</evidence>
<dbReference type="Pfam" id="PF02826">
    <property type="entry name" value="2-Hacid_dh_C"/>
    <property type="match status" value="1"/>
</dbReference>
<accession>A0A327L4D7</accession>
<reference evidence="7 8" key="1">
    <citation type="submission" date="2017-07" db="EMBL/GenBank/DDBJ databases">
        <title>Draft Genome Sequences of Select Purple Nonsulfur Bacteria.</title>
        <authorList>
            <person name="Lasarre B."/>
            <person name="Mckinlay J.B."/>
        </authorList>
    </citation>
    <scope>NUCLEOTIDE SEQUENCE [LARGE SCALE GENOMIC DNA]</scope>
    <source>
        <strain evidence="7 8">DSM 5909</strain>
    </source>
</reference>